<dbReference type="Proteomes" id="UP001180020">
    <property type="component" value="Unassembled WGS sequence"/>
</dbReference>
<feature type="region of interest" description="Disordered" evidence="3">
    <location>
        <begin position="1"/>
        <end position="22"/>
    </location>
</feature>
<organism evidence="5 6">
    <name type="scientific">Acorus calamus</name>
    <name type="common">Sweet flag</name>
    <dbReference type="NCBI Taxonomy" id="4465"/>
    <lineage>
        <taxon>Eukaryota</taxon>
        <taxon>Viridiplantae</taxon>
        <taxon>Streptophyta</taxon>
        <taxon>Embryophyta</taxon>
        <taxon>Tracheophyta</taxon>
        <taxon>Spermatophyta</taxon>
        <taxon>Magnoliopsida</taxon>
        <taxon>Liliopsida</taxon>
        <taxon>Acoraceae</taxon>
        <taxon>Acorus</taxon>
    </lineage>
</organism>
<keyword evidence="6" id="KW-1185">Reference proteome</keyword>
<sequence length="235" mass="25887">MVLQHLPQIRRLGRQPRQPNHHPTAIVTITAAGNLVLLNKATNSIVWSSNTTTNSTTFAALGDDGNLVLNATTTTTVWKSFDHPTDTFLPGMRVSNFTSWRSSNDPSPGNYTIGVNPIGSQLQLYMWEGSMIRWRSGQWDRSSFTGLPGMQALNLYGFNMVPDGNGGNYLTYTVFNSSLLRFVMDTDGLERTLIYDRMGPGTSSGRTRSRRATSTTCAATTASAMMEVPQRRARA</sequence>
<dbReference type="InterPro" id="IPR001480">
    <property type="entry name" value="Bulb-type_lectin_dom"/>
</dbReference>
<protein>
    <recommendedName>
        <fullName evidence="4">Bulb-type lectin domain-containing protein</fullName>
    </recommendedName>
</protein>
<name>A0AAV9C6S9_ACOCL</name>
<evidence type="ECO:0000313" key="6">
    <source>
        <dbReference type="Proteomes" id="UP001180020"/>
    </source>
</evidence>
<dbReference type="InterPro" id="IPR000858">
    <property type="entry name" value="S_locus_glycoprot_dom"/>
</dbReference>
<dbReference type="Pfam" id="PF00954">
    <property type="entry name" value="S_locus_glycop"/>
    <property type="match status" value="1"/>
</dbReference>
<dbReference type="EMBL" id="JAUJYO010000021">
    <property type="protein sequence ID" value="KAK1284369.1"/>
    <property type="molecule type" value="Genomic_DNA"/>
</dbReference>
<dbReference type="PANTHER" id="PTHR32444:SF242">
    <property type="entry name" value="G-TYPE LECTIN S-RECEPTOR-LIKE SERINE_THREONINE-PROTEIN KINASE RKS1"/>
    <property type="match status" value="1"/>
</dbReference>
<dbReference type="GO" id="GO:0048544">
    <property type="term" value="P:recognition of pollen"/>
    <property type="evidence" value="ECO:0007669"/>
    <property type="project" value="InterPro"/>
</dbReference>
<gene>
    <name evidence="5" type="ORF">QJS10_CPB21g00776</name>
</gene>
<evidence type="ECO:0000313" key="5">
    <source>
        <dbReference type="EMBL" id="KAK1284369.1"/>
    </source>
</evidence>
<feature type="domain" description="Bulb-type lectin" evidence="4">
    <location>
        <begin position="1"/>
        <end position="82"/>
    </location>
</feature>
<dbReference type="GO" id="GO:0051707">
    <property type="term" value="P:response to other organism"/>
    <property type="evidence" value="ECO:0007669"/>
    <property type="project" value="UniProtKB-ARBA"/>
</dbReference>
<dbReference type="InterPro" id="IPR036426">
    <property type="entry name" value="Bulb-type_lectin_dom_sf"/>
</dbReference>
<dbReference type="PROSITE" id="PS50927">
    <property type="entry name" value="BULB_LECTIN"/>
    <property type="match status" value="1"/>
</dbReference>
<dbReference type="SUPFAM" id="SSF51110">
    <property type="entry name" value="alpha-D-mannose-specific plant lectins"/>
    <property type="match status" value="1"/>
</dbReference>
<dbReference type="Gene3D" id="2.90.10.30">
    <property type="match status" value="1"/>
</dbReference>
<comment type="caution">
    <text evidence="5">The sequence shown here is derived from an EMBL/GenBank/DDBJ whole genome shotgun (WGS) entry which is preliminary data.</text>
</comment>
<reference evidence="5" key="1">
    <citation type="journal article" date="2023" name="Nat. Commun.">
        <title>Diploid and tetraploid genomes of Acorus and the evolution of monocots.</title>
        <authorList>
            <person name="Ma L."/>
            <person name="Liu K.W."/>
            <person name="Li Z."/>
            <person name="Hsiao Y.Y."/>
            <person name="Qi Y."/>
            <person name="Fu T."/>
            <person name="Tang G.D."/>
            <person name="Zhang D."/>
            <person name="Sun W.H."/>
            <person name="Liu D.K."/>
            <person name="Li Y."/>
            <person name="Chen G.Z."/>
            <person name="Liu X.D."/>
            <person name="Liao X.Y."/>
            <person name="Jiang Y.T."/>
            <person name="Yu X."/>
            <person name="Hao Y."/>
            <person name="Huang J."/>
            <person name="Zhao X.W."/>
            <person name="Ke S."/>
            <person name="Chen Y.Y."/>
            <person name="Wu W.L."/>
            <person name="Hsu J.L."/>
            <person name="Lin Y.F."/>
            <person name="Huang M.D."/>
            <person name="Li C.Y."/>
            <person name="Huang L."/>
            <person name="Wang Z.W."/>
            <person name="Zhao X."/>
            <person name="Zhong W.Y."/>
            <person name="Peng D.H."/>
            <person name="Ahmad S."/>
            <person name="Lan S."/>
            <person name="Zhang J.S."/>
            <person name="Tsai W.C."/>
            <person name="Van de Peer Y."/>
            <person name="Liu Z.J."/>
        </authorList>
    </citation>
    <scope>NUCLEOTIDE SEQUENCE</scope>
    <source>
        <strain evidence="5">CP</strain>
    </source>
</reference>
<dbReference type="PANTHER" id="PTHR32444">
    <property type="entry name" value="BULB-TYPE LECTIN DOMAIN-CONTAINING PROTEIN"/>
    <property type="match status" value="1"/>
</dbReference>
<accession>A0AAV9C6S9</accession>
<evidence type="ECO:0000259" key="4">
    <source>
        <dbReference type="PROSITE" id="PS50927"/>
    </source>
</evidence>
<keyword evidence="1" id="KW-0732">Signal</keyword>
<dbReference type="Pfam" id="PF01453">
    <property type="entry name" value="B_lectin"/>
    <property type="match status" value="1"/>
</dbReference>
<reference evidence="5" key="2">
    <citation type="submission" date="2023-06" db="EMBL/GenBank/DDBJ databases">
        <authorList>
            <person name="Ma L."/>
            <person name="Liu K.-W."/>
            <person name="Li Z."/>
            <person name="Hsiao Y.-Y."/>
            <person name="Qi Y."/>
            <person name="Fu T."/>
            <person name="Tang G."/>
            <person name="Zhang D."/>
            <person name="Sun W.-H."/>
            <person name="Liu D.-K."/>
            <person name="Li Y."/>
            <person name="Chen G.-Z."/>
            <person name="Liu X.-D."/>
            <person name="Liao X.-Y."/>
            <person name="Jiang Y.-T."/>
            <person name="Yu X."/>
            <person name="Hao Y."/>
            <person name="Huang J."/>
            <person name="Zhao X.-W."/>
            <person name="Ke S."/>
            <person name="Chen Y.-Y."/>
            <person name="Wu W.-L."/>
            <person name="Hsu J.-L."/>
            <person name="Lin Y.-F."/>
            <person name="Huang M.-D."/>
            <person name="Li C.-Y."/>
            <person name="Huang L."/>
            <person name="Wang Z.-W."/>
            <person name="Zhao X."/>
            <person name="Zhong W.-Y."/>
            <person name="Peng D.-H."/>
            <person name="Ahmad S."/>
            <person name="Lan S."/>
            <person name="Zhang J.-S."/>
            <person name="Tsai W.-C."/>
            <person name="Van De Peer Y."/>
            <person name="Liu Z.-J."/>
        </authorList>
    </citation>
    <scope>NUCLEOTIDE SEQUENCE</scope>
    <source>
        <strain evidence="5">CP</strain>
        <tissue evidence="5">Leaves</tissue>
    </source>
</reference>
<keyword evidence="2" id="KW-1015">Disulfide bond</keyword>
<evidence type="ECO:0000256" key="3">
    <source>
        <dbReference type="SAM" id="MobiDB-lite"/>
    </source>
</evidence>
<proteinExistence type="predicted"/>
<evidence type="ECO:0000256" key="2">
    <source>
        <dbReference type="ARBA" id="ARBA00023157"/>
    </source>
</evidence>
<evidence type="ECO:0000256" key="1">
    <source>
        <dbReference type="ARBA" id="ARBA00022729"/>
    </source>
</evidence>
<dbReference type="AlphaFoldDB" id="A0AAV9C6S9"/>